<reference evidence="2 3" key="1">
    <citation type="journal article" date="2014" name="Genome Announc.">
        <title>Whole-Genome Sequencing of Salmonella enterica subsp. enterica Serovar Cubana Strains Isolated from Agricultural Sources.</title>
        <authorList>
            <person name="Benahmed F.H."/>
            <person name="Gopinath G.R."/>
            <person name="Wang H."/>
            <person name="Jean-Gilles Beaubrun J."/>
            <person name="Grim C."/>
            <person name="Cheng C.M."/>
            <person name="McClelland M."/>
            <person name="Ayers S."/>
            <person name="Abbott J."/>
            <person name="Desai P."/>
            <person name="Frye J.G."/>
            <person name="Weinstock G."/>
            <person name="Hammack T.S."/>
            <person name="Hanes D.E."/>
            <person name="Rasmussen M.A."/>
            <person name="Davidson M.K."/>
        </authorList>
    </citation>
    <scope>NUCLEOTIDE SEQUENCE [LARGE SCALE GENOMIC DNA]</scope>
    <source>
        <strain evidence="2">76814</strain>
    </source>
</reference>
<organism evidence="2 3">
    <name type="scientific">Salmonella enterica subsp. enterica serovar Cubana str. 76814</name>
    <dbReference type="NCBI Taxonomy" id="1192560"/>
    <lineage>
        <taxon>Bacteria</taxon>
        <taxon>Pseudomonadati</taxon>
        <taxon>Pseudomonadota</taxon>
        <taxon>Gammaproteobacteria</taxon>
        <taxon>Enterobacterales</taxon>
        <taxon>Enterobacteriaceae</taxon>
        <taxon>Salmonella</taxon>
    </lineage>
</organism>
<dbReference type="AlphaFoldDB" id="V7ITS9"/>
<dbReference type="HOGENOM" id="CLU_3221786_0_0_6"/>
<evidence type="ECO:0000313" key="2">
    <source>
        <dbReference type="EMBL" id="ETA89565.1"/>
    </source>
</evidence>
<sequence>MGYLPIAIIHWSVTVFSSSIFYWQYSPSRVKLHPCPLTPSGSRS</sequence>
<keyword evidence="1" id="KW-1133">Transmembrane helix</keyword>
<proteinExistence type="predicted"/>
<evidence type="ECO:0000256" key="1">
    <source>
        <dbReference type="SAM" id="Phobius"/>
    </source>
</evidence>
<comment type="caution">
    <text evidence="2">The sequence shown here is derived from an EMBL/GenBank/DDBJ whole genome shotgun (WGS) entry which is preliminary data.</text>
</comment>
<dbReference type="Proteomes" id="UP000018534">
    <property type="component" value="Unassembled WGS sequence"/>
</dbReference>
<keyword evidence="1" id="KW-0472">Membrane</keyword>
<name>V7ITS9_SALET</name>
<gene>
    <name evidence="2" type="ORF">A628_00402</name>
</gene>
<accession>V7ITS9</accession>
<dbReference type="EMBL" id="AZGR01000009">
    <property type="protein sequence ID" value="ETA89565.1"/>
    <property type="molecule type" value="Genomic_DNA"/>
</dbReference>
<evidence type="ECO:0000313" key="3">
    <source>
        <dbReference type="Proteomes" id="UP000018534"/>
    </source>
</evidence>
<keyword evidence="1" id="KW-0812">Transmembrane</keyword>
<protein>
    <submittedName>
        <fullName evidence="2">Uncharacterized protein</fullName>
    </submittedName>
</protein>
<feature type="transmembrane region" description="Helical" evidence="1">
    <location>
        <begin position="6"/>
        <end position="23"/>
    </location>
</feature>